<evidence type="ECO:0000313" key="2">
    <source>
        <dbReference type="Proteomes" id="UP001151760"/>
    </source>
</evidence>
<dbReference type="Proteomes" id="UP001151760">
    <property type="component" value="Unassembled WGS sequence"/>
</dbReference>
<accession>A0ABQ5DPW9</accession>
<comment type="caution">
    <text evidence="1">The sequence shown here is derived from an EMBL/GenBank/DDBJ whole genome shotgun (WGS) entry which is preliminary data.</text>
</comment>
<organism evidence="1 2">
    <name type="scientific">Tanacetum coccineum</name>
    <dbReference type="NCBI Taxonomy" id="301880"/>
    <lineage>
        <taxon>Eukaryota</taxon>
        <taxon>Viridiplantae</taxon>
        <taxon>Streptophyta</taxon>
        <taxon>Embryophyta</taxon>
        <taxon>Tracheophyta</taxon>
        <taxon>Spermatophyta</taxon>
        <taxon>Magnoliopsida</taxon>
        <taxon>eudicotyledons</taxon>
        <taxon>Gunneridae</taxon>
        <taxon>Pentapetalae</taxon>
        <taxon>asterids</taxon>
        <taxon>campanulids</taxon>
        <taxon>Asterales</taxon>
        <taxon>Asteraceae</taxon>
        <taxon>Asteroideae</taxon>
        <taxon>Anthemideae</taxon>
        <taxon>Anthemidinae</taxon>
        <taxon>Tanacetum</taxon>
    </lineage>
</organism>
<name>A0ABQ5DPW9_9ASTR</name>
<reference evidence="1" key="1">
    <citation type="journal article" date="2022" name="Int. J. Mol. Sci.">
        <title>Draft Genome of Tanacetum Coccineum: Genomic Comparison of Closely Related Tanacetum-Family Plants.</title>
        <authorList>
            <person name="Yamashiro T."/>
            <person name="Shiraishi A."/>
            <person name="Nakayama K."/>
            <person name="Satake H."/>
        </authorList>
    </citation>
    <scope>NUCLEOTIDE SEQUENCE</scope>
</reference>
<gene>
    <name evidence="1" type="ORF">Tco_0941106</name>
</gene>
<protein>
    <submittedName>
        <fullName evidence="1">Uncharacterized protein</fullName>
    </submittedName>
</protein>
<sequence>MPWTLILLRPNLGVLQSQAARDAYEALNDVQNEVACIMLSNMSPKLQRTIENYKAYDMIQELKTMFEMKSYMDTLQCLGYAIPNELGVSLILNSLNKDYEQRLKPPTMLAIREGKIQKDKKKLEGAKGKVKGKNKLAYALKTKIPSPPKIDNLKKDSICHHCNEGLKGSRKLKHGALSLYMGNGMRASVEAIGSFDLILPSLEFDLIQSIQELHTAYWGFHRVGTTLDIFQNIILIPYLEYGVLSPLDTAY</sequence>
<dbReference type="EMBL" id="BQNB010015545">
    <property type="protein sequence ID" value="GJT41241.1"/>
    <property type="molecule type" value="Genomic_DNA"/>
</dbReference>
<reference evidence="1" key="2">
    <citation type="submission" date="2022-01" db="EMBL/GenBank/DDBJ databases">
        <authorList>
            <person name="Yamashiro T."/>
            <person name="Shiraishi A."/>
            <person name="Satake H."/>
            <person name="Nakayama K."/>
        </authorList>
    </citation>
    <scope>NUCLEOTIDE SEQUENCE</scope>
</reference>
<proteinExistence type="predicted"/>
<evidence type="ECO:0000313" key="1">
    <source>
        <dbReference type="EMBL" id="GJT41241.1"/>
    </source>
</evidence>
<keyword evidence="2" id="KW-1185">Reference proteome</keyword>